<accession>A0A2H0VFK4</accession>
<organism evidence="3 4">
    <name type="scientific">Candidatus Colwellbacteria bacterium CG10_big_fil_rev_8_21_14_0_10_42_22</name>
    <dbReference type="NCBI Taxonomy" id="1974540"/>
    <lineage>
        <taxon>Bacteria</taxon>
        <taxon>Candidatus Colwelliibacteriota</taxon>
    </lineage>
</organism>
<comment type="caution">
    <text evidence="3">The sequence shown here is derived from an EMBL/GenBank/DDBJ whole genome shotgun (WGS) entry which is preliminary data.</text>
</comment>
<gene>
    <name evidence="3" type="ORF">COT89_02370</name>
</gene>
<keyword evidence="2" id="KW-1133">Transmembrane helix</keyword>
<reference evidence="4" key="1">
    <citation type="submission" date="2017-09" db="EMBL/GenBank/DDBJ databases">
        <title>Depth-based differentiation of microbial function through sediment-hosted aquifers and enrichment of novel symbionts in the deep terrestrial subsurface.</title>
        <authorList>
            <person name="Probst A.J."/>
            <person name="Ladd B."/>
            <person name="Jarett J.K."/>
            <person name="Geller-Mcgrath D.E."/>
            <person name="Sieber C.M.K."/>
            <person name="Emerson J.B."/>
            <person name="Anantharaman K."/>
            <person name="Thomas B.C."/>
            <person name="Malmstrom R."/>
            <person name="Stieglmeier M."/>
            <person name="Klingl A."/>
            <person name="Woyke T."/>
            <person name="Ryan C.M."/>
            <person name="Banfield J.F."/>
        </authorList>
    </citation>
    <scope>NUCLEOTIDE SEQUENCE [LARGE SCALE GENOMIC DNA]</scope>
</reference>
<keyword evidence="2" id="KW-0472">Membrane</keyword>
<dbReference type="AlphaFoldDB" id="A0A2H0VFK4"/>
<dbReference type="Pfam" id="PF13196">
    <property type="entry name" value="DUF4012"/>
    <property type="match status" value="1"/>
</dbReference>
<protein>
    <recommendedName>
        <fullName evidence="5">DUF4012 domain-containing protein</fullName>
    </recommendedName>
</protein>
<sequence>MSLRDGPVMADIKKPKKVDRHQPNKSPVKKESLSRSRKVAVFLLFVLLIASSSYFALDLSSSAKRIYRGFKDLAGDIAGFGGSGFENSLNSIGQDIDDLGRRAELLSLIPQLKEIPGVVADLKQIVSIVANLGAVFSETRDNGLSLAFNGEGEELLKALKIMSFDLGQLEVISNRLLERVGEISPYEEKFNGFGLELLDVKERMDALIIFLDVPQKRNIILLFENPSELRPSGGFAGSYGELALLKGGIEELVVNDIYYPDKFLTEKVVPPLQLQGITPDWGARDTNWFFDFSLSSRKLLEYLEKSDVYKETDFDGVISINVRVVEDILRLTGPIKIPEYNMELGYKDFLREIQEQVVEDRAPGQNPKEVLKYALPALIEAVGNLKAEKKAELLNIFTERARRKDVKFYFEDERMQAMVAQMGVAGQEYNIENGFVGDYLAVVNANIAGGKTDVFVDQRVVLESKINSDGFVQNRLLISRRHWGGREPEIFYNQTNKNFLRIFTVPTANLSYIEGGFSKQIEPLVNYNSSFEKDPDLSVLENTRTLLSTSPDGYAERYMYSGKRIFGTWFDIEPGENKSLELRYSGQRVAIKNGQQYKFILDKQSGSEMMFEYTLVAPEAFIWAESGTKEYRYQEKILPARLEIILTLQKK</sequence>
<evidence type="ECO:0000256" key="2">
    <source>
        <dbReference type="SAM" id="Phobius"/>
    </source>
</evidence>
<proteinExistence type="predicted"/>
<feature type="region of interest" description="Disordered" evidence="1">
    <location>
        <begin position="1"/>
        <end position="31"/>
    </location>
</feature>
<evidence type="ECO:0008006" key="5">
    <source>
        <dbReference type="Google" id="ProtNLM"/>
    </source>
</evidence>
<evidence type="ECO:0000313" key="4">
    <source>
        <dbReference type="Proteomes" id="UP000231466"/>
    </source>
</evidence>
<dbReference type="EMBL" id="PFAH01000008">
    <property type="protein sequence ID" value="PIR97894.1"/>
    <property type="molecule type" value="Genomic_DNA"/>
</dbReference>
<dbReference type="InterPro" id="IPR025101">
    <property type="entry name" value="DUF4012"/>
</dbReference>
<evidence type="ECO:0000313" key="3">
    <source>
        <dbReference type="EMBL" id="PIR97894.1"/>
    </source>
</evidence>
<keyword evidence="2" id="KW-0812">Transmembrane</keyword>
<dbReference type="Proteomes" id="UP000231466">
    <property type="component" value="Unassembled WGS sequence"/>
</dbReference>
<evidence type="ECO:0000256" key="1">
    <source>
        <dbReference type="SAM" id="MobiDB-lite"/>
    </source>
</evidence>
<name>A0A2H0VFK4_9BACT</name>
<feature type="transmembrane region" description="Helical" evidence="2">
    <location>
        <begin position="39"/>
        <end position="57"/>
    </location>
</feature>